<evidence type="ECO:0000313" key="3">
    <source>
        <dbReference type="Proteomes" id="UP001497644"/>
    </source>
</evidence>
<sequence>MSSDSASFADTAIHAKLEPPRSLHGVEDAEIIWDTITRRFPQAAPLLCEMETVIERAEDLLQQLKTPCAQGDDTSNSFHTALFPDSRESNTTMMSDVEFVLAEETDDLEHLETTENFEMQLMTHDIDDKQMNLSQHHSEQSIQCEENYPGQRYHLNSPPRVDKVVQFFKTSSMNKCQNSQGESDTNVTNSGDKGIDGSSEEKLVETIEEKNSLEGWTKVADNALREWHNDTENICNDNDSETQPNKNIDNCLLMINNDDKCDDTDAYKPNKTDDVKIINDHLQDITAKCSAAIAIPRSPLTILEEYAKRCKVSIKYEYKQKLNLYVINGDLCGFRAMSCAVTKDLAKNELAAKILWMIAERQMDGSKLSSFICGLSDFSREEMLEITTFHQGELKNASQKLFKFCLEKGESTPEYSIYNLRTYQGFMYEAQCIALGHIGIGQGLRKDSAKIAAAENLYQKYIQETEQ</sequence>
<dbReference type="AlphaFoldDB" id="A0AAV2P8A8"/>
<dbReference type="Proteomes" id="UP001497644">
    <property type="component" value="Chromosome 8"/>
</dbReference>
<feature type="region of interest" description="Disordered" evidence="1">
    <location>
        <begin position="175"/>
        <end position="200"/>
    </location>
</feature>
<accession>A0AAV2P8A8</accession>
<protein>
    <submittedName>
        <fullName evidence="2">Uncharacterized protein</fullName>
    </submittedName>
</protein>
<organism evidence="2 3">
    <name type="scientific">Lasius platythorax</name>
    <dbReference type="NCBI Taxonomy" id="488582"/>
    <lineage>
        <taxon>Eukaryota</taxon>
        <taxon>Metazoa</taxon>
        <taxon>Ecdysozoa</taxon>
        <taxon>Arthropoda</taxon>
        <taxon>Hexapoda</taxon>
        <taxon>Insecta</taxon>
        <taxon>Pterygota</taxon>
        <taxon>Neoptera</taxon>
        <taxon>Endopterygota</taxon>
        <taxon>Hymenoptera</taxon>
        <taxon>Apocrita</taxon>
        <taxon>Aculeata</taxon>
        <taxon>Formicoidea</taxon>
        <taxon>Formicidae</taxon>
        <taxon>Formicinae</taxon>
        <taxon>Lasius</taxon>
        <taxon>Lasius</taxon>
    </lineage>
</organism>
<dbReference type="Gene3D" id="3.30.160.20">
    <property type="match status" value="1"/>
</dbReference>
<evidence type="ECO:0000256" key="1">
    <source>
        <dbReference type="SAM" id="MobiDB-lite"/>
    </source>
</evidence>
<feature type="compositionally biased region" description="Polar residues" evidence="1">
    <location>
        <begin position="175"/>
        <end position="191"/>
    </location>
</feature>
<dbReference type="SUPFAM" id="SSF54768">
    <property type="entry name" value="dsRNA-binding domain-like"/>
    <property type="match status" value="1"/>
</dbReference>
<gene>
    <name evidence="2" type="ORF">LPLAT_LOCUS13294</name>
</gene>
<reference evidence="2" key="1">
    <citation type="submission" date="2024-04" db="EMBL/GenBank/DDBJ databases">
        <authorList>
            <consortium name="Molecular Ecology Group"/>
        </authorList>
    </citation>
    <scope>NUCLEOTIDE SEQUENCE</scope>
</reference>
<proteinExistence type="predicted"/>
<keyword evidence="3" id="KW-1185">Reference proteome</keyword>
<dbReference type="EMBL" id="OZ034831">
    <property type="protein sequence ID" value="CAL1688173.1"/>
    <property type="molecule type" value="Genomic_DNA"/>
</dbReference>
<evidence type="ECO:0000313" key="2">
    <source>
        <dbReference type="EMBL" id="CAL1688173.1"/>
    </source>
</evidence>
<name>A0AAV2P8A8_9HYME</name>